<accession>A0A4R2KJK2</accession>
<organism evidence="1 2">
    <name type="scientific">Marinisporobacter balticus</name>
    <dbReference type="NCBI Taxonomy" id="2018667"/>
    <lineage>
        <taxon>Bacteria</taxon>
        <taxon>Bacillati</taxon>
        <taxon>Bacillota</taxon>
        <taxon>Clostridia</taxon>
        <taxon>Peptostreptococcales</taxon>
        <taxon>Thermotaleaceae</taxon>
        <taxon>Marinisporobacter</taxon>
    </lineage>
</organism>
<gene>
    <name evidence="1" type="ORF">EV214_12723</name>
</gene>
<evidence type="ECO:0000313" key="2">
    <source>
        <dbReference type="Proteomes" id="UP000294919"/>
    </source>
</evidence>
<name>A0A4R2KJK2_9FIRM</name>
<proteinExistence type="predicted"/>
<sequence>MITGELKGKIDRGDFLDGWCYKSANNVVLEFLRDETLNINQMEFVKLIVNYIIDNRIMDMTMFERYRVNKFGSA</sequence>
<dbReference type="EMBL" id="SLWV01000027">
    <property type="protein sequence ID" value="TCO70188.1"/>
    <property type="molecule type" value="Genomic_DNA"/>
</dbReference>
<evidence type="ECO:0000313" key="1">
    <source>
        <dbReference type="EMBL" id="TCO70188.1"/>
    </source>
</evidence>
<dbReference type="AlphaFoldDB" id="A0A4R2KJK2"/>
<protein>
    <submittedName>
        <fullName evidence="1">Uncharacterized protein</fullName>
    </submittedName>
</protein>
<comment type="caution">
    <text evidence="1">The sequence shown here is derived from an EMBL/GenBank/DDBJ whole genome shotgun (WGS) entry which is preliminary data.</text>
</comment>
<dbReference type="Proteomes" id="UP000294919">
    <property type="component" value="Unassembled WGS sequence"/>
</dbReference>
<keyword evidence="2" id="KW-1185">Reference proteome</keyword>
<reference evidence="1 2" key="1">
    <citation type="submission" date="2019-03" db="EMBL/GenBank/DDBJ databases">
        <title>Genomic Encyclopedia of Type Strains, Phase IV (KMG-IV): sequencing the most valuable type-strain genomes for metagenomic binning, comparative biology and taxonomic classification.</title>
        <authorList>
            <person name="Goeker M."/>
        </authorList>
    </citation>
    <scope>NUCLEOTIDE SEQUENCE [LARGE SCALE GENOMIC DNA]</scope>
    <source>
        <strain evidence="1 2">DSM 102940</strain>
    </source>
</reference>